<reference evidence="1 2" key="2">
    <citation type="submission" date="2018-11" db="EMBL/GenBank/DDBJ databases">
        <authorList>
            <consortium name="Pathogen Informatics"/>
        </authorList>
    </citation>
    <scope>NUCLEOTIDE SEQUENCE [LARGE SCALE GENOMIC DNA]</scope>
    <source>
        <strain evidence="1 2">NST_G2</strain>
    </source>
</reference>
<dbReference type="AlphaFoldDB" id="A0A183T7T8"/>
<proteinExistence type="predicted"/>
<evidence type="ECO:0000313" key="3">
    <source>
        <dbReference type="WBParaSite" id="SSLN_0001300801-mRNA-1"/>
    </source>
</evidence>
<keyword evidence="2" id="KW-1185">Reference proteome</keyword>
<protein>
    <submittedName>
        <fullName evidence="3">Phosvitin</fullName>
    </submittedName>
</protein>
<accession>A0A183T7T8</accession>
<sequence>MESTENAKRNCESQEELELTPTFASPVSLLSGEIRRISLDLRICVNQYIDRLRIAVEMDPHDFDEEPVTLLELCTKRGGNLAGLEPESSQANAFSRLDTFQTSALEQVIGPVANIGYFYNQRMVPPPNADLIQIDIKVQGSYSNPNISGSLVGAKVTVIADGVLMQKAITFSLRASESENLLVSTRMSTKKRKDENGMTSILIEIEAELANNSLRQCERMKLWLMHGQALKFGATYLLDSILTENKNTGMLRRSAILLAEGALVFGEKIRLWAEANYQPKITQAISSDTVHLTALLTCYISVSENNSLGFKGPLYFLESSAVFLSAINEAPWITAVNMAPYVQRMKCAKEHVIRFD</sequence>
<dbReference type="EMBL" id="UYSU01037344">
    <property type="protein sequence ID" value="VDL98918.1"/>
    <property type="molecule type" value="Genomic_DNA"/>
</dbReference>
<reference evidence="3" key="1">
    <citation type="submission" date="2016-06" db="UniProtKB">
        <authorList>
            <consortium name="WormBaseParasite"/>
        </authorList>
    </citation>
    <scope>IDENTIFICATION</scope>
</reference>
<name>A0A183T7T8_SCHSO</name>
<gene>
    <name evidence="1" type="ORF">SSLN_LOCUS12533</name>
</gene>
<dbReference type="Proteomes" id="UP000275846">
    <property type="component" value="Unassembled WGS sequence"/>
</dbReference>
<evidence type="ECO:0000313" key="1">
    <source>
        <dbReference type="EMBL" id="VDL98918.1"/>
    </source>
</evidence>
<dbReference type="WBParaSite" id="SSLN_0001300801-mRNA-1">
    <property type="protein sequence ID" value="SSLN_0001300801-mRNA-1"/>
    <property type="gene ID" value="SSLN_0001300801"/>
</dbReference>
<dbReference type="OrthoDB" id="6287866at2759"/>
<organism evidence="3">
    <name type="scientific">Schistocephalus solidus</name>
    <name type="common">Tapeworm</name>
    <dbReference type="NCBI Taxonomy" id="70667"/>
    <lineage>
        <taxon>Eukaryota</taxon>
        <taxon>Metazoa</taxon>
        <taxon>Spiralia</taxon>
        <taxon>Lophotrochozoa</taxon>
        <taxon>Platyhelminthes</taxon>
        <taxon>Cestoda</taxon>
        <taxon>Eucestoda</taxon>
        <taxon>Diphyllobothriidea</taxon>
        <taxon>Diphyllobothriidae</taxon>
        <taxon>Schistocephalus</taxon>
    </lineage>
</organism>
<evidence type="ECO:0000313" key="2">
    <source>
        <dbReference type="Proteomes" id="UP000275846"/>
    </source>
</evidence>